<name>A0A3R7DGG4_CLOSI</name>
<dbReference type="AlphaFoldDB" id="A0A3R7DGG4"/>
<accession>A0A3R7DGG4</accession>
<reference evidence="1 2" key="1">
    <citation type="journal article" date="2018" name="Biotechnol. Adv.">
        <title>Improved genomic resources and new bioinformatic workflow for the carcinogenic parasite Clonorchis sinensis: Biotechnological implications.</title>
        <authorList>
            <person name="Wang D."/>
            <person name="Korhonen P.K."/>
            <person name="Gasser R.B."/>
            <person name="Young N.D."/>
        </authorList>
    </citation>
    <scope>NUCLEOTIDE SEQUENCE [LARGE SCALE GENOMIC DNA]</scope>
    <source>
        <strain evidence="1">Cs-k2</strain>
    </source>
</reference>
<keyword evidence="2" id="KW-1185">Reference proteome</keyword>
<proteinExistence type="predicted"/>
<organism evidence="1 2">
    <name type="scientific">Clonorchis sinensis</name>
    <name type="common">Chinese liver fluke</name>
    <dbReference type="NCBI Taxonomy" id="79923"/>
    <lineage>
        <taxon>Eukaryota</taxon>
        <taxon>Metazoa</taxon>
        <taxon>Spiralia</taxon>
        <taxon>Lophotrochozoa</taxon>
        <taxon>Platyhelminthes</taxon>
        <taxon>Trematoda</taxon>
        <taxon>Digenea</taxon>
        <taxon>Opisthorchiida</taxon>
        <taxon>Opisthorchiata</taxon>
        <taxon>Opisthorchiidae</taxon>
        <taxon>Clonorchis</taxon>
    </lineage>
</organism>
<reference evidence="1 2" key="2">
    <citation type="journal article" date="2021" name="Genomics">
        <title>High-quality reference genome for Clonorchis sinensis.</title>
        <authorList>
            <person name="Young N.D."/>
            <person name="Stroehlein A.J."/>
            <person name="Kinkar L."/>
            <person name="Wang T."/>
            <person name="Sohn W.M."/>
            <person name="Chang B.C.H."/>
            <person name="Kaur P."/>
            <person name="Weisz D."/>
            <person name="Dudchenko O."/>
            <person name="Aiden E.L."/>
            <person name="Korhonen P.K."/>
            <person name="Gasser R.B."/>
        </authorList>
    </citation>
    <scope>NUCLEOTIDE SEQUENCE [LARGE SCALE GENOMIC DNA]</scope>
    <source>
        <strain evidence="1">Cs-k2</strain>
    </source>
</reference>
<protein>
    <submittedName>
        <fullName evidence="1">Uncharacterized protein</fullName>
    </submittedName>
</protein>
<comment type="caution">
    <text evidence="1">The sequence shown here is derived from an EMBL/GenBank/DDBJ whole genome shotgun (WGS) entry which is preliminary data.</text>
</comment>
<gene>
    <name evidence="1" type="ORF">CSKR_106322</name>
</gene>
<dbReference type="Proteomes" id="UP000286415">
    <property type="component" value="Unassembled WGS sequence"/>
</dbReference>
<dbReference type="EMBL" id="NIRI02000076">
    <property type="protein sequence ID" value="KAG5441875.1"/>
    <property type="molecule type" value="Genomic_DNA"/>
</dbReference>
<dbReference type="InParanoid" id="A0A3R7DGG4"/>
<sequence length="148" mass="17143">MRRPGAAHSVAWKHHKREIQLGFSSLISSEVSRVCKHYEIVDTRTGLKYSPKHNCESSEVRSFAYQFDFHGRPNRISSSQWAPQLNVLCQTVSCFSWCDKPAQFPTFRQPYILLEPKLDTDFHKYSHLHTNLVFTGGPTESLVYDVRL</sequence>
<evidence type="ECO:0000313" key="1">
    <source>
        <dbReference type="EMBL" id="KAG5441875.1"/>
    </source>
</evidence>
<evidence type="ECO:0000313" key="2">
    <source>
        <dbReference type="Proteomes" id="UP000286415"/>
    </source>
</evidence>